<keyword evidence="2 3" id="KW-0539">Nucleus</keyword>
<dbReference type="PANTHER" id="PTHR45789:SF2">
    <property type="entry name" value="FI18025P1"/>
    <property type="match status" value="1"/>
</dbReference>
<dbReference type="PROSITE" id="PS50118">
    <property type="entry name" value="HMG_BOX_2"/>
    <property type="match status" value="1"/>
</dbReference>
<comment type="caution">
    <text evidence="6">The sequence shown here is derived from an EMBL/GenBank/DDBJ whole genome shotgun (WGS) entry which is preliminary data.</text>
</comment>
<dbReference type="AlphaFoldDB" id="A0AAD7HTJ7"/>
<dbReference type="SMART" id="SM00398">
    <property type="entry name" value="HMG"/>
    <property type="match status" value="1"/>
</dbReference>
<evidence type="ECO:0000256" key="3">
    <source>
        <dbReference type="PROSITE-ProRule" id="PRU00267"/>
    </source>
</evidence>
<dbReference type="Pfam" id="PF00505">
    <property type="entry name" value="HMG_box"/>
    <property type="match status" value="1"/>
</dbReference>
<evidence type="ECO:0000256" key="4">
    <source>
        <dbReference type="SAM" id="MobiDB-lite"/>
    </source>
</evidence>
<dbReference type="Gene3D" id="1.10.30.10">
    <property type="entry name" value="High mobility group box domain"/>
    <property type="match status" value="1"/>
</dbReference>
<evidence type="ECO:0000313" key="6">
    <source>
        <dbReference type="EMBL" id="KAJ7727999.1"/>
    </source>
</evidence>
<gene>
    <name evidence="6" type="ORF">DFH07DRAFT_1066457</name>
</gene>
<feature type="domain" description="HMG box" evidence="5">
    <location>
        <begin position="65"/>
        <end position="134"/>
    </location>
</feature>
<keyword evidence="7" id="KW-1185">Reference proteome</keyword>
<feature type="region of interest" description="Disordered" evidence="4">
    <location>
        <begin position="217"/>
        <end position="278"/>
    </location>
</feature>
<dbReference type="SUPFAM" id="SSF47095">
    <property type="entry name" value="HMG-box"/>
    <property type="match status" value="1"/>
</dbReference>
<keyword evidence="1 3" id="KW-0238">DNA-binding</keyword>
<dbReference type="Proteomes" id="UP001215280">
    <property type="component" value="Unassembled WGS sequence"/>
</dbReference>
<sequence>MFATQMPGSESCETRNNTYCALVSPDSPSAPPSFLQSTFMPLDTPESISRPQRTRHSRKQPDGHIPRPPNAFILFRSSFIHSQRVSSEVETSHSTLSKIIGLTWQNLPPDERRVWHAKARDAVEEHRRKFPTYAFRPLHRRTRPPGGGGHYKNVKDTKRKVREHGVDDPARCAKIAALVVAGKQGSELEAAVQEFDSKRAPGVVARFEPPMTAMAYRRSSSAPAPDTDPLAGFLSSAPTVSKRRRSSSSGPPYRSSAESDAPTQPEVPSQSDVFDDPLSPWTLAPEPDYFDFSGFSFAPTDAASPNFSCDSLWNHSNCVSASDDKSSSVALDNMRTDIPAFIAEDWARELQSYPDPAFASPALCGSTYHPSSPVYIQQQTYIETPRPHLAQIETGLARLMASLDA</sequence>
<evidence type="ECO:0000256" key="1">
    <source>
        <dbReference type="ARBA" id="ARBA00023125"/>
    </source>
</evidence>
<feature type="DNA-binding region" description="HMG box" evidence="3">
    <location>
        <begin position="65"/>
        <end position="134"/>
    </location>
</feature>
<dbReference type="InterPro" id="IPR009071">
    <property type="entry name" value="HMG_box_dom"/>
</dbReference>
<dbReference type="GO" id="GO:0005634">
    <property type="term" value="C:nucleus"/>
    <property type="evidence" value="ECO:0007669"/>
    <property type="project" value="UniProtKB-UniRule"/>
</dbReference>
<feature type="compositionally biased region" description="Low complexity" evidence="4">
    <location>
        <begin position="247"/>
        <end position="259"/>
    </location>
</feature>
<evidence type="ECO:0000313" key="7">
    <source>
        <dbReference type="Proteomes" id="UP001215280"/>
    </source>
</evidence>
<proteinExistence type="predicted"/>
<dbReference type="GO" id="GO:0000981">
    <property type="term" value="F:DNA-binding transcription factor activity, RNA polymerase II-specific"/>
    <property type="evidence" value="ECO:0007669"/>
    <property type="project" value="TreeGrafter"/>
</dbReference>
<dbReference type="CDD" id="cd01389">
    <property type="entry name" value="HMG-box_ROX1-like"/>
    <property type="match status" value="1"/>
</dbReference>
<dbReference type="EMBL" id="JARJLG010000208">
    <property type="protein sequence ID" value="KAJ7727999.1"/>
    <property type="molecule type" value="Genomic_DNA"/>
</dbReference>
<evidence type="ECO:0000256" key="2">
    <source>
        <dbReference type="ARBA" id="ARBA00023242"/>
    </source>
</evidence>
<dbReference type="InterPro" id="IPR036910">
    <property type="entry name" value="HMG_box_dom_sf"/>
</dbReference>
<protein>
    <recommendedName>
        <fullName evidence="5">HMG box domain-containing protein</fullName>
    </recommendedName>
</protein>
<dbReference type="GO" id="GO:0000978">
    <property type="term" value="F:RNA polymerase II cis-regulatory region sequence-specific DNA binding"/>
    <property type="evidence" value="ECO:0007669"/>
    <property type="project" value="TreeGrafter"/>
</dbReference>
<dbReference type="InterPro" id="IPR051356">
    <property type="entry name" value="SOX/SOX-like_TF"/>
</dbReference>
<reference evidence="6" key="1">
    <citation type="submission" date="2023-03" db="EMBL/GenBank/DDBJ databases">
        <title>Massive genome expansion in bonnet fungi (Mycena s.s.) driven by repeated elements and novel gene families across ecological guilds.</title>
        <authorList>
            <consortium name="Lawrence Berkeley National Laboratory"/>
            <person name="Harder C.B."/>
            <person name="Miyauchi S."/>
            <person name="Viragh M."/>
            <person name="Kuo A."/>
            <person name="Thoen E."/>
            <person name="Andreopoulos B."/>
            <person name="Lu D."/>
            <person name="Skrede I."/>
            <person name="Drula E."/>
            <person name="Henrissat B."/>
            <person name="Morin E."/>
            <person name="Kohler A."/>
            <person name="Barry K."/>
            <person name="LaButti K."/>
            <person name="Morin E."/>
            <person name="Salamov A."/>
            <person name="Lipzen A."/>
            <person name="Mereny Z."/>
            <person name="Hegedus B."/>
            <person name="Baldrian P."/>
            <person name="Stursova M."/>
            <person name="Weitz H."/>
            <person name="Taylor A."/>
            <person name="Grigoriev I.V."/>
            <person name="Nagy L.G."/>
            <person name="Martin F."/>
            <person name="Kauserud H."/>
        </authorList>
    </citation>
    <scope>NUCLEOTIDE SEQUENCE</scope>
    <source>
        <strain evidence="6">CBHHK188m</strain>
    </source>
</reference>
<accession>A0AAD7HTJ7</accession>
<organism evidence="6 7">
    <name type="scientific">Mycena maculata</name>
    <dbReference type="NCBI Taxonomy" id="230809"/>
    <lineage>
        <taxon>Eukaryota</taxon>
        <taxon>Fungi</taxon>
        <taxon>Dikarya</taxon>
        <taxon>Basidiomycota</taxon>
        <taxon>Agaricomycotina</taxon>
        <taxon>Agaricomycetes</taxon>
        <taxon>Agaricomycetidae</taxon>
        <taxon>Agaricales</taxon>
        <taxon>Marasmiineae</taxon>
        <taxon>Mycenaceae</taxon>
        <taxon>Mycena</taxon>
    </lineage>
</organism>
<evidence type="ECO:0000259" key="5">
    <source>
        <dbReference type="PROSITE" id="PS50118"/>
    </source>
</evidence>
<name>A0AAD7HTJ7_9AGAR</name>
<feature type="region of interest" description="Disordered" evidence="4">
    <location>
        <begin position="21"/>
        <end position="68"/>
    </location>
</feature>
<dbReference type="PANTHER" id="PTHR45789">
    <property type="entry name" value="FI18025P1"/>
    <property type="match status" value="1"/>
</dbReference>